<evidence type="ECO:0000256" key="1">
    <source>
        <dbReference type="ARBA" id="ARBA00007274"/>
    </source>
</evidence>
<dbReference type="Proteomes" id="UP001155280">
    <property type="component" value="Unassembled WGS sequence"/>
</dbReference>
<evidence type="ECO:0000313" key="3">
    <source>
        <dbReference type="EMBL" id="MCP9199891.1"/>
    </source>
</evidence>
<dbReference type="Gene3D" id="2.160.10.10">
    <property type="entry name" value="Hexapeptide repeat proteins"/>
    <property type="match status" value="1"/>
</dbReference>
<dbReference type="InterPro" id="IPR020019">
    <property type="entry name" value="AcTrfase_PglD-like"/>
</dbReference>
<sequence>MQSKQVILIGGFHEVIEQVLALDLELMAIIDNNKTGEYYGIPVLGGDKEAQTKLERFPNSKLIITPDSGNIRRLLFEEYSRFANNFFTLISKYSMISRFAEIGNGCIISQNAHISAGVQIKKFCKVNVGANIMHDCVIEEFSTIAPNAVILGNVGIGKNCYIGANCTILPNVKIGNNVTVGAGAVVTKNVENNKIVKGIPAK</sequence>
<accession>A0A9X2KXH4</accession>
<dbReference type="NCBIfam" id="TIGR03570">
    <property type="entry name" value="NeuD_NnaD"/>
    <property type="match status" value="1"/>
</dbReference>
<evidence type="ECO:0000256" key="2">
    <source>
        <dbReference type="PIRSR" id="PIRSR620019-1"/>
    </source>
</evidence>
<organism evidence="3 4">
    <name type="scientific">Christiangramia oceanisediminis</name>
    <dbReference type="NCBI Taxonomy" id="2920386"/>
    <lineage>
        <taxon>Bacteria</taxon>
        <taxon>Pseudomonadati</taxon>
        <taxon>Bacteroidota</taxon>
        <taxon>Flavobacteriia</taxon>
        <taxon>Flavobacteriales</taxon>
        <taxon>Flavobacteriaceae</taxon>
        <taxon>Christiangramia</taxon>
    </lineage>
</organism>
<comment type="similarity">
    <text evidence="1">Belongs to the transferase hexapeptide repeat family.</text>
</comment>
<gene>
    <name evidence="3" type="ORF">MKO06_08240</name>
</gene>
<dbReference type="InterPro" id="IPR050179">
    <property type="entry name" value="Trans_hexapeptide_repeat"/>
</dbReference>
<evidence type="ECO:0000313" key="4">
    <source>
        <dbReference type="Proteomes" id="UP001155280"/>
    </source>
</evidence>
<feature type="site" description="Increases basicity of active site His" evidence="2">
    <location>
        <position position="135"/>
    </location>
</feature>
<dbReference type="Pfam" id="PF00132">
    <property type="entry name" value="Hexapep"/>
    <property type="match status" value="1"/>
</dbReference>
<name>A0A9X2KXH4_9FLAO</name>
<comment type="caution">
    <text evidence="3">The sequence shown here is derived from an EMBL/GenBank/DDBJ whole genome shotgun (WGS) entry which is preliminary data.</text>
</comment>
<dbReference type="CDD" id="cd03360">
    <property type="entry name" value="LbH_AT_putative"/>
    <property type="match status" value="1"/>
</dbReference>
<protein>
    <submittedName>
        <fullName evidence="3">Acetyltransferase</fullName>
    </submittedName>
</protein>
<dbReference type="AlphaFoldDB" id="A0A9X2KXH4"/>
<proteinExistence type="inferred from homology"/>
<reference evidence="3" key="1">
    <citation type="submission" date="2022-07" db="EMBL/GenBank/DDBJ databases">
        <title>Gramela sediminis sp. nov., isolated from deep-sea sediment of the Indian Ocean.</title>
        <authorList>
            <person name="Shi H."/>
        </authorList>
    </citation>
    <scope>NUCLEOTIDE SEQUENCE</scope>
    <source>
        <strain evidence="3">GC03-9</strain>
    </source>
</reference>
<keyword evidence="4" id="KW-1185">Reference proteome</keyword>
<feature type="active site" description="Proton acceptor" evidence="2">
    <location>
        <position position="134"/>
    </location>
</feature>
<dbReference type="PANTHER" id="PTHR43300">
    <property type="entry name" value="ACETYLTRANSFERASE"/>
    <property type="match status" value="1"/>
</dbReference>
<dbReference type="RefSeq" id="WP_241551703.1">
    <property type="nucleotide sequence ID" value="NZ_JANCNS010000002.1"/>
</dbReference>
<dbReference type="EMBL" id="JANCNS010000002">
    <property type="protein sequence ID" value="MCP9199891.1"/>
    <property type="molecule type" value="Genomic_DNA"/>
</dbReference>
<dbReference type="PANTHER" id="PTHR43300:SF7">
    <property type="entry name" value="UDP-N-ACETYLBACILLOSAMINE N-ACETYLTRANSFERASE"/>
    <property type="match status" value="1"/>
</dbReference>
<dbReference type="SUPFAM" id="SSF51161">
    <property type="entry name" value="Trimeric LpxA-like enzymes"/>
    <property type="match status" value="1"/>
</dbReference>
<dbReference type="InterPro" id="IPR011004">
    <property type="entry name" value="Trimer_LpxA-like_sf"/>
</dbReference>
<dbReference type="InterPro" id="IPR001451">
    <property type="entry name" value="Hexapep"/>
</dbReference>